<dbReference type="GO" id="GO:0006935">
    <property type="term" value="P:chemotaxis"/>
    <property type="evidence" value="ECO:0007669"/>
    <property type="project" value="UniProtKB-KW"/>
</dbReference>
<evidence type="ECO:0000313" key="12">
    <source>
        <dbReference type="EMBL" id="BCX89198.1"/>
    </source>
</evidence>
<keyword evidence="6 10" id="KW-0812">Transmembrane</keyword>
<evidence type="ECO:0000256" key="6">
    <source>
        <dbReference type="ARBA" id="ARBA00022692"/>
    </source>
</evidence>
<dbReference type="PANTHER" id="PTHR35091">
    <property type="entry name" value="FLAGELLAR PROTEIN FLIL"/>
    <property type="match status" value="1"/>
</dbReference>
<evidence type="ECO:0000313" key="13">
    <source>
        <dbReference type="Proteomes" id="UP001321450"/>
    </source>
</evidence>
<dbReference type="Proteomes" id="UP001321450">
    <property type="component" value="Chromosome"/>
</dbReference>
<feature type="region of interest" description="Disordered" evidence="11">
    <location>
        <begin position="49"/>
        <end position="72"/>
    </location>
</feature>
<keyword evidence="9 10" id="KW-0472">Membrane</keyword>
<dbReference type="Pfam" id="PF03748">
    <property type="entry name" value="FliL"/>
    <property type="match status" value="1"/>
</dbReference>
<keyword evidence="8 10" id="KW-1133">Transmembrane helix</keyword>
<keyword evidence="5 10" id="KW-0145">Chemotaxis</keyword>
<dbReference type="InterPro" id="IPR005503">
    <property type="entry name" value="FliL"/>
</dbReference>
<keyword evidence="7 10" id="KW-0283">Flagellar rotation</keyword>
<gene>
    <name evidence="12" type="ORF">MIN45_P1568</name>
</gene>
<evidence type="ECO:0000256" key="7">
    <source>
        <dbReference type="ARBA" id="ARBA00022779"/>
    </source>
</evidence>
<comment type="similarity">
    <text evidence="3 10">Belongs to the FliL family.</text>
</comment>
<keyword evidence="4" id="KW-1003">Cell membrane</keyword>
<accession>A0AAU9CG29</accession>
<sequence>MAENDDLDLGEEKKSSKKWLIIAAVLILLLGGGGAALFFLGLPPFGGSDESDEAADEEAAAEEAAEEPSKGPKEAHFYEFKPFIVNFPPGGGARYLQVGFSALAFDGDSIEAIQKHAPMIRNNLLLLLGRYKPEDLSSAQGKEALRQAITQEIQKVLDLQSDGAKVEGVFFTQFMMQ</sequence>
<dbReference type="PANTHER" id="PTHR35091:SF2">
    <property type="entry name" value="FLAGELLAR PROTEIN FLIL"/>
    <property type="match status" value="1"/>
</dbReference>
<keyword evidence="12" id="KW-0966">Cell projection</keyword>
<comment type="function">
    <text evidence="1 10">Controls the rotational direction of flagella during chemotaxis.</text>
</comment>
<evidence type="ECO:0000256" key="2">
    <source>
        <dbReference type="ARBA" id="ARBA00004162"/>
    </source>
</evidence>
<feature type="transmembrane region" description="Helical" evidence="10">
    <location>
        <begin position="19"/>
        <end position="42"/>
    </location>
</feature>
<dbReference type="GO" id="GO:0071978">
    <property type="term" value="P:bacterial-type flagellum-dependent swarming motility"/>
    <property type="evidence" value="ECO:0007669"/>
    <property type="project" value="TreeGrafter"/>
</dbReference>
<comment type="subcellular location">
    <subcellularLocation>
        <location evidence="10">Cell inner membrane</location>
    </subcellularLocation>
    <subcellularLocation>
        <location evidence="2">Cell membrane</location>
        <topology evidence="2">Single-pass membrane protein</topology>
    </subcellularLocation>
</comment>
<proteinExistence type="inferred from homology"/>
<evidence type="ECO:0000256" key="3">
    <source>
        <dbReference type="ARBA" id="ARBA00008281"/>
    </source>
</evidence>
<dbReference type="EMBL" id="AP024718">
    <property type="protein sequence ID" value="BCX89198.1"/>
    <property type="molecule type" value="Genomic_DNA"/>
</dbReference>
<dbReference type="KEGG" id="meiy:MIN45_P1568"/>
<keyword evidence="13" id="KW-1185">Reference proteome</keyword>
<evidence type="ECO:0000256" key="1">
    <source>
        <dbReference type="ARBA" id="ARBA00002254"/>
    </source>
</evidence>
<evidence type="ECO:0000256" key="5">
    <source>
        <dbReference type="ARBA" id="ARBA00022500"/>
    </source>
</evidence>
<feature type="compositionally biased region" description="Acidic residues" evidence="11">
    <location>
        <begin position="49"/>
        <end position="66"/>
    </location>
</feature>
<keyword evidence="12" id="KW-0282">Flagellum</keyword>
<evidence type="ECO:0000256" key="9">
    <source>
        <dbReference type="ARBA" id="ARBA00023136"/>
    </source>
</evidence>
<keyword evidence="12" id="KW-0969">Cilium</keyword>
<evidence type="ECO:0000256" key="4">
    <source>
        <dbReference type="ARBA" id="ARBA00022475"/>
    </source>
</evidence>
<name>A0AAU9CG29_9GAMM</name>
<organism evidence="12 13">
    <name type="scientific">Methylomarinovum tepidoasis</name>
    <dbReference type="NCBI Taxonomy" id="2840183"/>
    <lineage>
        <taxon>Bacteria</taxon>
        <taxon>Pseudomonadati</taxon>
        <taxon>Pseudomonadota</taxon>
        <taxon>Gammaproteobacteria</taxon>
        <taxon>Methylococcales</taxon>
        <taxon>Methylothermaceae</taxon>
        <taxon>Methylomarinovum</taxon>
    </lineage>
</organism>
<reference evidence="13" key="1">
    <citation type="journal article" date="2024" name="Int. J. Syst. Evol. Microbiol.">
        <title>Methylomarinovum tepidoasis sp. nov., a moderately thermophilic methanotroph of the family Methylothermaceae isolated from a deep-sea hydrothermal field.</title>
        <authorList>
            <person name="Hirayama H."/>
            <person name="Takaki Y."/>
            <person name="Abe M."/>
            <person name="Miyazaki M."/>
            <person name="Uematsu K."/>
            <person name="Matsui Y."/>
            <person name="Takai K."/>
        </authorList>
    </citation>
    <scope>NUCLEOTIDE SEQUENCE [LARGE SCALE GENOMIC DNA]</scope>
    <source>
        <strain evidence="13">IN45</strain>
    </source>
</reference>
<dbReference type="GO" id="GO:0009425">
    <property type="term" value="C:bacterial-type flagellum basal body"/>
    <property type="evidence" value="ECO:0007669"/>
    <property type="project" value="InterPro"/>
</dbReference>
<dbReference type="GO" id="GO:0005886">
    <property type="term" value="C:plasma membrane"/>
    <property type="evidence" value="ECO:0007669"/>
    <property type="project" value="UniProtKB-SubCell"/>
</dbReference>
<evidence type="ECO:0000256" key="10">
    <source>
        <dbReference type="RuleBase" id="RU364125"/>
    </source>
</evidence>
<protein>
    <recommendedName>
        <fullName evidence="10">Flagellar protein FliL</fullName>
    </recommendedName>
</protein>
<dbReference type="AlphaFoldDB" id="A0AAU9CG29"/>
<evidence type="ECO:0000256" key="8">
    <source>
        <dbReference type="ARBA" id="ARBA00022989"/>
    </source>
</evidence>
<evidence type="ECO:0000256" key="11">
    <source>
        <dbReference type="SAM" id="MobiDB-lite"/>
    </source>
</evidence>
<keyword evidence="10" id="KW-0997">Cell inner membrane</keyword>